<dbReference type="Pfam" id="PF07885">
    <property type="entry name" value="Ion_trans_2"/>
    <property type="match status" value="1"/>
</dbReference>
<dbReference type="PANTHER" id="PTHR10217:SF548">
    <property type="entry name" value="GH12235P"/>
    <property type="match status" value="1"/>
</dbReference>
<dbReference type="Gene3D" id="1.10.287.70">
    <property type="match status" value="1"/>
</dbReference>
<sequence length="106" mass="11889">MATFALIAHWLACIWYAIGNAERPGLPHKIGWLDHLANATRQYYYGNSTGGPTLRAKYVTALYFTFSSLTSVGFGNVAPNTDVEKIFTILVMLIGCKYEWVRPVTR</sequence>
<dbReference type="PRINTS" id="PR01463">
    <property type="entry name" value="EAGCHANLFMLY"/>
</dbReference>
<dbReference type="InterPro" id="IPR013099">
    <property type="entry name" value="K_chnl_dom"/>
</dbReference>
<dbReference type="AlphaFoldDB" id="A0A0P4WKB2"/>
<dbReference type="GO" id="GO:0042391">
    <property type="term" value="P:regulation of membrane potential"/>
    <property type="evidence" value="ECO:0007669"/>
    <property type="project" value="TreeGrafter"/>
</dbReference>
<dbReference type="InterPro" id="IPR050818">
    <property type="entry name" value="KCNH_animal-type"/>
</dbReference>
<name>A0A0P4WKB2_SCYOL</name>
<proteinExistence type="predicted"/>
<reference evidence="3" key="1">
    <citation type="submission" date="2015-09" db="EMBL/GenBank/DDBJ databases">
        <title>Scylla olivacea transcriptome.</title>
        <authorList>
            <person name="Ikhwanuddin M."/>
        </authorList>
    </citation>
    <scope>NUCLEOTIDE SEQUENCE</scope>
</reference>
<accession>A0A0P4WKB2</accession>
<dbReference type="GO" id="GO:0005886">
    <property type="term" value="C:plasma membrane"/>
    <property type="evidence" value="ECO:0007669"/>
    <property type="project" value="TreeGrafter"/>
</dbReference>
<evidence type="ECO:0000256" key="1">
    <source>
        <dbReference type="SAM" id="SignalP"/>
    </source>
</evidence>
<feature type="chain" id="PRO_5006070595" description="Potassium channel domain-containing protein" evidence="1">
    <location>
        <begin position="22"/>
        <end position="106"/>
    </location>
</feature>
<feature type="signal peptide" evidence="1">
    <location>
        <begin position="1"/>
        <end position="21"/>
    </location>
</feature>
<protein>
    <recommendedName>
        <fullName evidence="2">Potassium channel domain-containing protein</fullName>
    </recommendedName>
</protein>
<dbReference type="PANTHER" id="PTHR10217">
    <property type="entry name" value="VOLTAGE AND LIGAND GATED POTASSIUM CHANNEL"/>
    <property type="match status" value="1"/>
</dbReference>
<keyword evidence="1" id="KW-0732">Signal</keyword>
<feature type="domain" description="Potassium channel" evidence="2">
    <location>
        <begin position="56"/>
        <end position="96"/>
    </location>
</feature>
<dbReference type="EMBL" id="GDRN01029960">
    <property type="protein sequence ID" value="JAI67581.1"/>
    <property type="molecule type" value="Transcribed_RNA"/>
</dbReference>
<dbReference type="GO" id="GO:0005242">
    <property type="term" value="F:inward rectifier potassium channel activity"/>
    <property type="evidence" value="ECO:0007669"/>
    <property type="project" value="TreeGrafter"/>
</dbReference>
<organism evidence="3">
    <name type="scientific">Scylla olivacea</name>
    <name type="common">Orange mud crab</name>
    <name type="synonym">Cancer olivacea</name>
    <dbReference type="NCBI Taxonomy" id="85551"/>
    <lineage>
        <taxon>Eukaryota</taxon>
        <taxon>Metazoa</taxon>
        <taxon>Ecdysozoa</taxon>
        <taxon>Arthropoda</taxon>
        <taxon>Crustacea</taxon>
        <taxon>Multicrustacea</taxon>
        <taxon>Malacostraca</taxon>
        <taxon>Eumalacostraca</taxon>
        <taxon>Eucarida</taxon>
        <taxon>Decapoda</taxon>
        <taxon>Pleocyemata</taxon>
        <taxon>Brachyura</taxon>
        <taxon>Eubrachyura</taxon>
        <taxon>Portunoidea</taxon>
        <taxon>Portunidae</taxon>
        <taxon>Portuninae</taxon>
        <taxon>Scylla</taxon>
    </lineage>
</organism>
<evidence type="ECO:0000259" key="2">
    <source>
        <dbReference type="Pfam" id="PF07885"/>
    </source>
</evidence>
<dbReference type="InterPro" id="IPR003938">
    <property type="entry name" value="K_chnl_volt-dep_EAG/ELK/ERG"/>
</dbReference>
<evidence type="ECO:0000313" key="3">
    <source>
        <dbReference type="EMBL" id="JAI67581.1"/>
    </source>
</evidence>
<dbReference type="SUPFAM" id="SSF81324">
    <property type="entry name" value="Voltage-gated potassium channels"/>
    <property type="match status" value="1"/>
</dbReference>